<evidence type="ECO:0000313" key="2">
    <source>
        <dbReference type="Proteomes" id="UP000621455"/>
    </source>
</evidence>
<dbReference type="Proteomes" id="UP000621455">
    <property type="component" value="Unassembled WGS sequence"/>
</dbReference>
<organism evidence="1 2">
    <name type="scientific">Massilia frigida</name>
    <dbReference type="NCBI Taxonomy" id="2609281"/>
    <lineage>
        <taxon>Bacteria</taxon>
        <taxon>Pseudomonadati</taxon>
        <taxon>Pseudomonadota</taxon>
        <taxon>Betaproteobacteria</taxon>
        <taxon>Burkholderiales</taxon>
        <taxon>Oxalobacteraceae</taxon>
        <taxon>Telluria group</taxon>
        <taxon>Massilia</taxon>
    </lineage>
</organism>
<keyword evidence="2" id="KW-1185">Reference proteome</keyword>
<evidence type="ECO:0000313" key="1">
    <source>
        <dbReference type="EMBL" id="NHZ80792.1"/>
    </source>
</evidence>
<accession>A0ABX0N5Z3</accession>
<sequence>MTPKQPRHLHIDRLDLDLRGIDPLTAQAAVRALGPALARTLGAGPGPRAPGMNVDAGQLATAAAPAPHDLAAAMAQRIATSLKVNKP</sequence>
<reference evidence="1 2" key="1">
    <citation type="submission" date="2019-10" db="EMBL/GenBank/DDBJ databases">
        <title>Taxonomy of Antarctic Massilia spp.: description of Massilia rubra sp. nov., Massilia aquatica sp. nov., Massilia mucilaginosa sp. nov., Massilia frigida sp. nov. isolated from streams, lakes and regoliths.</title>
        <authorList>
            <person name="Holochova P."/>
            <person name="Sedlacek I."/>
            <person name="Kralova S."/>
            <person name="Maslanova I."/>
            <person name="Busse H.-J."/>
            <person name="Stankova E."/>
            <person name="Vrbovska V."/>
            <person name="Kovarovic V."/>
            <person name="Bartak M."/>
            <person name="Svec P."/>
            <person name="Pantucek R."/>
        </authorList>
    </citation>
    <scope>NUCLEOTIDE SEQUENCE [LARGE SCALE GENOMIC DNA]</scope>
    <source>
        <strain evidence="1 2">CCM 8695</strain>
    </source>
</reference>
<proteinExistence type="predicted"/>
<gene>
    <name evidence="1" type="ORF">F2P44_16145</name>
</gene>
<dbReference type="EMBL" id="WHJG01000015">
    <property type="protein sequence ID" value="NHZ80792.1"/>
    <property type="molecule type" value="Genomic_DNA"/>
</dbReference>
<protein>
    <submittedName>
        <fullName evidence="1">Uncharacterized protein</fullName>
    </submittedName>
</protein>
<comment type="caution">
    <text evidence="1">The sequence shown here is derived from an EMBL/GenBank/DDBJ whole genome shotgun (WGS) entry which is preliminary data.</text>
</comment>
<name>A0ABX0N5Z3_9BURK</name>
<dbReference type="RefSeq" id="WP_167088129.1">
    <property type="nucleotide sequence ID" value="NZ_WHJG01000015.1"/>
</dbReference>